<comment type="caution">
    <text evidence="4">The sequence shown here is derived from an EMBL/GenBank/DDBJ whole genome shotgun (WGS) entry which is preliminary data.</text>
</comment>
<dbReference type="CDD" id="cd01275">
    <property type="entry name" value="FHIT"/>
    <property type="match status" value="1"/>
</dbReference>
<evidence type="ECO:0000313" key="5">
    <source>
        <dbReference type="Proteomes" id="UP001200430"/>
    </source>
</evidence>
<dbReference type="SUPFAM" id="SSF54197">
    <property type="entry name" value="HIT-like"/>
    <property type="match status" value="1"/>
</dbReference>
<evidence type="ECO:0000313" key="4">
    <source>
        <dbReference type="EMBL" id="MCF4142515.1"/>
    </source>
</evidence>
<dbReference type="InterPro" id="IPR039383">
    <property type="entry name" value="FHIT"/>
</dbReference>
<protein>
    <submittedName>
        <fullName evidence="4">HIT domain-containing protein</fullName>
    </submittedName>
</protein>
<dbReference type="Pfam" id="PF01230">
    <property type="entry name" value="HIT"/>
    <property type="match status" value="1"/>
</dbReference>
<keyword evidence="1" id="KW-0547">Nucleotide-binding</keyword>
<dbReference type="Gene3D" id="3.30.428.10">
    <property type="entry name" value="HIT-like"/>
    <property type="match status" value="1"/>
</dbReference>
<dbReference type="PROSITE" id="PS51084">
    <property type="entry name" value="HIT_2"/>
    <property type="match status" value="1"/>
</dbReference>
<dbReference type="PANTHER" id="PTHR42997">
    <property type="entry name" value="HIT FAMILY HYDROLASE"/>
    <property type="match status" value="1"/>
</dbReference>
<sequence>MKKIFAPWRAAYIQSVEKPSGCIFCVFPAREDDEDNLILFRGENCFVILNRYPYNSGHLMVVPYRHTAEYGSLNPGEVAEMHRLTSISMDVIKRTMNPEGFNLGINIGKVAGAGVADHVHMHVVPRWNGDTNFMPVMGDVRVVPQSLEETYRIFKEAWPD</sequence>
<reference evidence="4 5" key="1">
    <citation type="submission" date="2022-01" db="EMBL/GenBank/DDBJ databases">
        <title>Dethiosulfovibrio faecalis sp. nov., a novel proteolytic, non-sulfur-reducing bacterium isolated from a marine aquaculture solid waste bioreactor.</title>
        <authorList>
            <person name="Grabowski S."/>
            <person name="Apolinario E."/>
            <person name="Schneider N."/>
            <person name="Marshall C.W."/>
            <person name="Sowers K.R."/>
        </authorList>
    </citation>
    <scope>NUCLEOTIDE SEQUENCE [LARGE SCALE GENOMIC DNA]</scope>
    <source>
        <strain evidence="4 5">DSM 12537</strain>
    </source>
</reference>
<organism evidence="4 5">
    <name type="scientific">Dethiosulfovibrio marinus</name>
    <dbReference type="NCBI Taxonomy" id="133532"/>
    <lineage>
        <taxon>Bacteria</taxon>
        <taxon>Thermotogati</taxon>
        <taxon>Synergistota</taxon>
        <taxon>Synergistia</taxon>
        <taxon>Synergistales</taxon>
        <taxon>Dethiosulfovibrionaceae</taxon>
        <taxon>Dethiosulfovibrio</taxon>
    </lineage>
</organism>
<accession>A0ABS9EMY2</accession>
<dbReference type="InterPro" id="IPR052908">
    <property type="entry name" value="AP-4-A_phosphorylase"/>
</dbReference>
<name>A0ABS9EMY2_9BACT</name>
<feature type="domain" description="HIT" evidence="3">
    <location>
        <begin position="23"/>
        <end position="133"/>
    </location>
</feature>
<dbReference type="EMBL" id="JAKGUD010000005">
    <property type="protein sequence ID" value="MCF4142515.1"/>
    <property type="molecule type" value="Genomic_DNA"/>
</dbReference>
<evidence type="ECO:0000256" key="2">
    <source>
        <dbReference type="PROSITE-ProRule" id="PRU00464"/>
    </source>
</evidence>
<dbReference type="InterPro" id="IPR011146">
    <property type="entry name" value="HIT-like"/>
</dbReference>
<dbReference type="InterPro" id="IPR036265">
    <property type="entry name" value="HIT-like_sf"/>
</dbReference>
<dbReference type="RefSeq" id="WP_236099240.1">
    <property type="nucleotide sequence ID" value="NZ_JAKGUD010000005.1"/>
</dbReference>
<gene>
    <name evidence="4" type="ORF">L2W38_06780</name>
</gene>
<dbReference type="Proteomes" id="UP001200430">
    <property type="component" value="Unassembled WGS sequence"/>
</dbReference>
<dbReference type="PANTHER" id="PTHR42997:SF1">
    <property type="entry name" value="AP-4-A PHOSPHORYLASE"/>
    <property type="match status" value="1"/>
</dbReference>
<feature type="short sequence motif" description="Histidine triad motif" evidence="2">
    <location>
        <begin position="118"/>
        <end position="122"/>
    </location>
</feature>
<keyword evidence="5" id="KW-1185">Reference proteome</keyword>
<evidence type="ECO:0000259" key="3">
    <source>
        <dbReference type="PROSITE" id="PS51084"/>
    </source>
</evidence>
<evidence type="ECO:0000256" key="1">
    <source>
        <dbReference type="ARBA" id="ARBA00022741"/>
    </source>
</evidence>
<proteinExistence type="predicted"/>